<dbReference type="EMBL" id="JBEWTB010000002">
    <property type="protein sequence ID" value="MET4759220.1"/>
    <property type="molecule type" value="Genomic_DNA"/>
</dbReference>
<dbReference type="Pfam" id="PF00483">
    <property type="entry name" value="NTP_transferase"/>
    <property type="match status" value="1"/>
</dbReference>
<evidence type="ECO:0000259" key="2">
    <source>
        <dbReference type="Pfam" id="PF00483"/>
    </source>
</evidence>
<sequence length="711" mass="78989">MNNRYCDLCANPVVLFATSGKFGVRLLVGCLIVLLSCLTHARADNTRLPPSIQPIKNFSNLHDLTNNPNNTLVYVSWFKGQQFYQCSNPTVRLVKSTSELEWQTLPDGQRRALGIRRGSAIFEVPRSMKENCLYALSDKGVRQPPLKPGSKKLLSGLLPEQKPELIPMVLEWPETGAGSNTELINHYGGNHDPFDFPGKPKKGGMRGNPVLSGDKLSGDNLMMFAVPHGQDSEVAVVVRVNGEQIVLSPEDIQWVEARLQNPQFHELLLQRIRNTLWLWRSDQDIAGSSHYLALNHVYLWLHRLLLDVEGEFVGIPAPAVLMEQLLVNQFFQAYKGHIPGVISVPNQASDKQVSTTASSDQPSQDGSELNSDTTPTSDTSQNNDATTEGVKDPQNERTNAAGQKVTPLPPPTLVIMAAGKGSRYGFPKQLDILPYINKTLPEVTIRDAAAAGIKKVVLIIREELEQDVQDNIISKLPDGIDVQIAYQTLDDLPPGFQLDELPERTRPWGTAHAVWAARKVVKGSFMVLNADDYYGSNVFTEIMKALPAGKNWAMVTYPLHKTLSDNGSVNRGICRINEDHQLVRVEEHFNLKQQEHGGIEGNPAGQPAAAFSDEQPVSMNVWGLQPDIFALIEEEFVTFLTRQKQNLAGANKEELLLPDIVQKAIDTREKVVQVYHSDDQWLGMTHYQDRENVGLLLSDRHQNPSPSGSED</sequence>
<dbReference type="Proteomes" id="UP001549366">
    <property type="component" value="Unassembled WGS sequence"/>
</dbReference>
<reference evidence="3 4" key="1">
    <citation type="submission" date="2024-06" db="EMBL/GenBank/DDBJ databases">
        <title>Genomic Encyclopedia of Type Strains, Phase V (KMG-V): Genome sequencing to study the core and pangenomes of soil and plant-associated prokaryotes.</title>
        <authorList>
            <person name="Whitman W."/>
        </authorList>
    </citation>
    <scope>NUCLEOTIDE SEQUENCE [LARGE SCALE GENOMIC DNA]</scope>
    <source>
        <strain evidence="3 4">NE40</strain>
    </source>
</reference>
<dbReference type="Gene3D" id="3.90.550.10">
    <property type="entry name" value="Spore Coat Polysaccharide Biosynthesis Protein SpsA, Chain A"/>
    <property type="match status" value="1"/>
</dbReference>
<feature type="compositionally biased region" description="Polar residues" evidence="1">
    <location>
        <begin position="349"/>
        <end position="386"/>
    </location>
</feature>
<evidence type="ECO:0000313" key="3">
    <source>
        <dbReference type="EMBL" id="MET4759220.1"/>
    </source>
</evidence>
<feature type="domain" description="Nucleotidyl transferase" evidence="2">
    <location>
        <begin position="414"/>
        <end position="556"/>
    </location>
</feature>
<name>A0ABV2SN77_9GAMM</name>
<protein>
    <submittedName>
        <fullName evidence="3">NDP-sugar pyrophosphorylase family protein</fullName>
    </submittedName>
</protein>
<evidence type="ECO:0000256" key="1">
    <source>
        <dbReference type="SAM" id="MobiDB-lite"/>
    </source>
</evidence>
<gene>
    <name evidence="3" type="ORF">V5J35_004412</name>
</gene>
<comment type="caution">
    <text evidence="3">The sequence shown here is derived from an EMBL/GenBank/DDBJ whole genome shotgun (WGS) entry which is preliminary data.</text>
</comment>
<accession>A0ABV2SN77</accession>
<dbReference type="SUPFAM" id="SSF53448">
    <property type="entry name" value="Nucleotide-diphospho-sugar transferases"/>
    <property type="match status" value="1"/>
</dbReference>
<dbReference type="InterPro" id="IPR029044">
    <property type="entry name" value="Nucleotide-diphossugar_trans"/>
</dbReference>
<keyword evidence="4" id="KW-1185">Reference proteome</keyword>
<dbReference type="InterPro" id="IPR005835">
    <property type="entry name" value="NTP_transferase_dom"/>
</dbReference>
<feature type="region of interest" description="Disordered" evidence="1">
    <location>
        <begin position="349"/>
        <end position="411"/>
    </location>
</feature>
<proteinExistence type="predicted"/>
<organism evidence="3 4">
    <name type="scientific">Endozoicomonas lisbonensis</name>
    <dbReference type="NCBI Taxonomy" id="3120522"/>
    <lineage>
        <taxon>Bacteria</taxon>
        <taxon>Pseudomonadati</taxon>
        <taxon>Pseudomonadota</taxon>
        <taxon>Gammaproteobacteria</taxon>
        <taxon>Oceanospirillales</taxon>
        <taxon>Endozoicomonadaceae</taxon>
        <taxon>Endozoicomonas</taxon>
    </lineage>
</organism>
<evidence type="ECO:0000313" key="4">
    <source>
        <dbReference type="Proteomes" id="UP001549366"/>
    </source>
</evidence>